<feature type="domain" description="GHMP kinase C-terminal" evidence="10">
    <location>
        <begin position="202"/>
        <end position="274"/>
    </location>
</feature>
<dbReference type="NCBIfam" id="TIGR00191">
    <property type="entry name" value="thrB"/>
    <property type="match status" value="1"/>
</dbReference>
<dbReference type="GO" id="GO:0004413">
    <property type="term" value="F:homoserine kinase activity"/>
    <property type="evidence" value="ECO:0007669"/>
    <property type="project" value="UniProtKB-UniRule"/>
</dbReference>
<keyword evidence="1 7" id="KW-0028">Amino-acid biosynthesis</keyword>
<evidence type="ECO:0000256" key="3">
    <source>
        <dbReference type="ARBA" id="ARBA00022697"/>
    </source>
</evidence>
<dbReference type="InterPro" id="IPR013750">
    <property type="entry name" value="GHMP_kinase_C_dom"/>
</dbReference>
<dbReference type="EC" id="2.7.1.39" evidence="7 8"/>
<comment type="pathway">
    <text evidence="7">Amino-acid biosynthesis; L-threonine biosynthesis; L-threonine from L-aspartate: step 4/5.</text>
</comment>
<dbReference type="PIRSF" id="PIRSF000676">
    <property type="entry name" value="Homoser_kin"/>
    <property type="match status" value="1"/>
</dbReference>
<comment type="function">
    <text evidence="7">Catalyzes the ATP-dependent phosphorylation of L-homoserine to L-homoserine phosphate.</text>
</comment>
<evidence type="ECO:0000256" key="2">
    <source>
        <dbReference type="ARBA" id="ARBA00022679"/>
    </source>
</evidence>
<dbReference type="PANTHER" id="PTHR20861:SF1">
    <property type="entry name" value="HOMOSERINE KINASE"/>
    <property type="match status" value="1"/>
</dbReference>
<gene>
    <name evidence="7 11" type="primary">thrB</name>
    <name evidence="11" type="ORF">HMPREF0220_1475</name>
</gene>
<comment type="catalytic activity">
    <reaction evidence="7">
        <text>L-homoserine + ATP = O-phospho-L-homoserine + ADP + H(+)</text>
        <dbReference type="Rhea" id="RHEA:13985"/>
        <dbReference type="ChEBI" id="CHEBI:15378"/>
        <dbReference type="ChEBI" id="CHEBI:30616"/>
        <dbReference type="ChEBI" id="CHEBI:57476"/>
        <dbReference type="ChEBI" id="CHEBI:57590"/>
        <dbReference type="ChEBI" id="CHEBI:456216"/>
        <dbReference type="EC" id="2.7.1.39"/>
    </reaction>
</comment>
<evidence type="ECO:0000259" key="9">
    <source>
        <dbReference type="Pfam" id="PF00288"/>
    </source>
</evidence>
<organism evidence="11 12">
    <name type="scientific">Clostridioides difficile NAP08</name>
    <dbReference type="NCBI Taxonomy" id="525259"/>
    <lineage>
        <taxon>Bacteria</taxon>
        <taxon>Bacillati</taxon>
        <taxon>Bacillota</taxon>
        <taxon>Clostridia</taxon>
        <taxon>Peptostreptococcales</taxon>
        <taxon>Peptostreptococcaceae</taxon>
        <taxon>Clostridioides</taxon>
    </lineage>
</organism>
<dbReference type="Pfam" id="PF08544">
    <property type="entry name" value="GHMP_kinases_C"/>
    <property type="match status" value="1"/>
</dbReference>
<keyword evidence="7" id="KW-0963">Cytoplasm</keyword>
<dbReference type="GO" id="GO:0005524">
    <property type="term" value="F:ATP binding"/>
    <property type="evidence" value="ECO:0007669"/>
    <property type="project" value="UniProtKB-UniRule"/>
</dbReference>
<feature type="binding site" evidence="7">
    <location>
        <begin position="87"/>
        <end position="97"/>
    </location>
    <ligand>
        <name>ATP</name>
        <dbReference type="ChEBI" id="CHEBI:30616"/>
    </ligand>
</feature>
<evidence type="ECO:0000256" key="4">
    <source>
        <dbReference type="ARBA" id="ARBA00022741"/>
    </source>
</evidence>
<sequence>MIIMLEIIVPATSANIGPGFDCLGIALNIYNKFYVEEIENGLEIEGCEDAYKNENNLVYTSMKYFFDRVKPEKIPTGIKIKIQSEVPICRGLGSSASCIVAGVIAANALSGANLDKNQLLNIASEIEGHPDNVAPAILGNMIVSVTDNENIHYDIIKIPEELKFCAMIPNFKLSTEKARGVLPKEIPYSDGVFNVSRVALLVSALINKNFELLKVACQDKLHQDYRGTLIENYNDIVEKSEQLNSIGVFLSGAGPTIMSLIRENDDSFVDNMRNYLQNLKSDWEIKELYCDSNGAVLNIL</sequence>
<dbReference type="NCBIfam" id="NF002288">
    <property type="entry name" value="PRK01212.1-4"/>
    <property type="match status" value="1"/>
</dbReference>
<dbReference type="GO" id="GO:0009088">
    <property type="term" value="P:threonine biosynthetic process"/>
    <property type="evidence" value="ECO:0007669"/>
    <property type="project" value="UniProtKB-UniRule"/>
</dbReference>
<dbReference type="InterPro" id="IPR014721">
    <property type="entry name" value="Ribsml_uS5_D2-typ_fold_subgr"/>
</dbReference>
<dbReference type="GO" id="GO:0005737">
    <property type="term" value="C:cytoplasm"/>
    <property type="evidence" value="ECO:0007669"/>
    <property type="project" value="UniProtKB-SubCell"/>
</dbReference>
<protein>
    <recommendedName>
        <fullName evidence="7 8">Homoserine kinase</fullName>
        <shortName evidence="7">HK</shortName>
        <shortName evidence="7">HSK</shortName>
        <ecNumber evidence="7 8">2.7.1.39</ecNumber>
    </recommendedName>
</protein>
<name>D5Q3J3_CLODI</name>
<evidence type="ECO:0000256" key="6">
    <source>
        <dbReference type="ARBA" id="ARBA00022840"/>
    </source>
</evidence>
<keyword evidence="3 7" id="KW-0791">Threonine biosynthesis</keyword>
<evidence type="ECO:0000256" key="8">
    <source>
        <dbReference type="NCBIfam" id="TIGR00191"/>
    </source>
</evidence>
<dbReference type="PRINTS" id="PR00958">
    <property type="entry name" value="HOMSERKINASE"/>
</dbReference>
<dbReference type="Pfam" id="PF00288">
    <property type="entry name" value="GHMP_kinases_N"/>
    <property type="match status" value="1"/>
</dbReference>
<evidence type="ECO:0000256" key="7">
    <source>
        <dbReference type="HAMAP-Rule" id="MF_00384"/>
    </source>
</evidence>
<dbReference type="SUPFAM" id="SSF54211">
    <property type="entry name" value="Ribosomal protein S5 domain 2-like"/>
    <property type="match status" value="1"/>
</dbReference>
<comment type="similarity">
    <text evidence="7">Belongs to the GHMP kinase family. Homoserine kinase subfamily.</text>
</comment>
<dbReference type="AlphaFoldDB" id="D5Q3J3"/>
<evidence type="ECO:0000256" key="1">
    <source>
        <dbReference type="ARBA" id="ARBA00022605"/>
    </source>
</evidence>
<proteinExistence type="inferred from homology"/>
<dbReference type="UniPathway" id="UPA00050">
    <property type="reaction ID" value="UER00064"/>
</dbReference>
<accession>D5Q3J3</accession>
<dbReference type="Gene3D" id="3.30.70.890">
    <property type="entry name" value="GHMP kinase, C-terminal domain"/>
    <property type="match status" value="1"/>
</dbReference>
<dbReference type="Gene3D" id="3.30.230.10">
    <property type="match status" value="1"/>
</dbReference>
<dbReference type="Proteomes" id="UP000003227">
    <property type="component" value="Unassembled WGS sequence"/>
</dbReference>
<dbReference type="HAMAP" id="MF_00384">
    <property type="entry name" value="Homoser_kinase"/>
    <property type="match status" value="1"/>
</dbReference>
<keyword evidence="5 7" id="KW-0418">Kinase</keyword>
<keyword evidence="6 7" id="KW-0067">ATP-binding</keyword>
<dbReference type="InterPro" id="IPR000870">
    <property type="entry name" value="Homoserine_kinase"/>
</dbReference>
<dbReference type="InterPro" id="IPR036554">
    <property type="entry name" value="GHMP_kinase_C_sf"/>
</dbReference>
<keyword evidence="2 7" id="KW-0808">Transferase</keyword>
<dbReference type="SUPFAM" id="SSF55060">
    <property type="entry name" value="GHMP Kinase, C-terminal domain"/>
    <property type="match status" value="1"/>
</dbReference>
<evidence type="ECO:0000313" key="11">
    <source>
        <dbReference type="EMBL" id="EFH07574.1"/>
    </source>
</evidence>
<dbReference type="InterPro" id="IPR006204">
    <property type="entry name" value="GHMP_kinase_N_dom"/>
</dbReference>
<dbReference type="PANTHER" id="PTHR20861">
    <property type="entry name" value="HOMOSERINE/4-DIPHOSPHOCYTIDYL-2-C-METHYL-D-ERYTHRITOL KINASE"/>
    <property type="match status" value="1"/>
</dbReference>
<comment type="subcellular location">
    <subcellularLocation>
        <location evidence="7">Cytoplasm</location>
    </subcellularLocation>
</comment>
<evidence type="ECO:0000256" key="5">
    <source>
        <dbReference type="ARBA" id="ARBA00022777"/>
    </source>
</evidence>
<comment type="caution">
    <text evidence="11">The sequence shown here is derived from an EMBL/GenBank/DDBJ whole genome shotgun (WGS) entry which is preliminary data.</text>
</comment>
<dbReference type="HOGENOM" id="CLU_041243_0_2_9"/>
<dbReference type="EMBL" id="ADNX01000036">
    <property type="protein sequence ID" value="EFH07574.1"/>
    <property type="molecule type" value="Genomic_DNA"/>
</dbReference>
<evidence type="ECO:0000313" key="12">
    <source>
        <dbReference type="Proteomes" id="UP000003227"/>
    </source>
</evidence>
<dbReference type="InterPro" id="IPR020568">
    <property type="entry name" value="Ribosomal_Su5_D2-typ_SF"/>
</dbReference>
<feature type="domain" description="GHMP kinase N-terminal" evidence="9">
    <location>
        <begin position="56"/>
        <end position="139"/>
    </location>
</feature>
<reference evidence="11 12" key="1">
    <citation type="submission" date="2010-05" db="EMBL/GenBank/DDBJ databases">
        <authorList>
            <person name="Qin X."/>
            <person name="Bachman B."/>
            <person name="Battles P."/>
            <person name="Bell A."/>
            <person name="Bess C."/>
            <person name="Bickham C."/>
            <person name="Chaboub L."/>
            <person name="Chen D."/>
            <person name="Coyle M."/>
            <person name="Deiros D.R."/>
            <person name="Dinh H."/>
            <person name="Forbes L."/>
            <person name="Fowler G."/>
            <person name="Francisco L."/>
            <person name="Fu Q."/>
            <person name="Gubbala S."/>
            <person name="Hale W."/>
            <person name="Han Y."/>
            <person name="Hemphill L."/>
            <person name="Highlander S.K."/>
            <person name="Hirani K."/>
            <person name="Hogues M."/>
            <person name="Jackson L."/>
            <person name="Jakkamsetti A."/>
            <person name="Javaid M."/>
            <person name="Jiang H."/>
            <person name="Korchina V."/>
            <person name="Kovar C."/>
            <person name="Lara F."/>
            <person name="Lee S."/>
            <person name="Mata R."/>
            <person name="Mathew T."/>
            <person name="Moen C."/>
            <person name="Morales K."/>
            <person name="Munidasa M."/>
            <person name="Nazareth L."/>
            <person name="Ngo R."/>
            <person name="Nguyen L."/>
            <person name="Okwuonu G."/>
            <person name="Ongeri F."/>
            <person name="Patil S."/>
            <person name="Petrosino J."/>
            <person name="Pham C."/>
            <person name="Pham P."/>
            <person name="Pu L.-L."/>
            <person name="Puazo M."/>
            <person name="Raj R."/>
            <person name="Reid J."/>
            <person name="Rouhana J."/>
            <person name="Saada N."/>
            <person name="Shang Y."/>
            <person name="Simmons D."/>
            <person name="Thornton R."/>
            <person name="Warren J."/>
            <person name="Weissenberger G."/>
            <person name="Zhang J."/>
            <person name="Zhang L."/>
            <person name="Zhou C."/>
            <person name="Zhu D."/>
            <person name="Muzny D."/>
            <person name="Worley K."/>
            <person name="Gibbs R."/>
        </authorList>
    </citation>
    <scope>NUCLEOTIDE SEQUENCE [LARGE SCALE GENOMIC DNA]</scope>
    <source>
        <strain evidence="11 12">NAP08</strain>
    </source>
</reference>
<evidence type="ECO:0000259" key="10">
    <source>
        <dbReference type="Pfam" id="PF08544"/>
    </source>
</evidence>
<keyword evidence="4 7" id="KW-0547">Nucleotide-binding</keyword>